<evidence type="ECO:0000256" key="1">
    <source>
        <dbReference type="ARBA" id="ARBA00022801"/>
    </source>
</evidence>
<organism evidence="6 7">
    <name type="scientific">Kibdelosporangium persicum</name>
    <dbReference type="NCBI Taxonomy" id="2698649"/>
    <lineage>
        <taxon>Bacteria</taxon>
        <taxon>Bacillati</taxon>
        <taxon>Actinomycetota</taxon>
        <taxon>Actinomycetes</taxon>
        <taxon>Pseudonocardiales</taxon>
        <taxon>Pseudonocardiaceae</taxon>
        <taxon>Kibdelosporangium</taxon>
    </lineage>
</organism>
<evidence type="ECO:0000259" key="5">
    <source>
        <dbReference type="PROSITE" id="PS50122"/>
    </source>
</evidence>
<keyword evidence="7" id="KW-1185">Reference proteome</keyword>
<dbReference type="PROSITE" id="PS50122">
    <property type="entry name" value="CHEB"/>
    <property type="match status" value="1"/>
</dbReference>
<name>A0ABX2EYK7_9PSEU</name>
<dbReference type="InterPro" id="IPR011247">
    <property type="entry name" value="Chemotax_prot-Glu_Me-esterase"/>
</dbReference>
<evidence type="ECO:0000313" key="7">
    <source>
        <dbReference type="Proteomes" id="UP000763557"/>
    </source>
</evidence>
<dbReference type="PANTHER" id="PTHR42872:SF6">
    <property type="entry name" value="PROTEIN-GLUTAMATE METHYLESTERASE_PROTEIN-GLUTAMINE GLUTAMINASE"/>
    <property type="match status" value="1"/>
</dbReference>
<proteinExistence type="predicted"/>
<gene>
    <name evidence="6" type="ORF">GC106_13370</name>
</gene>
<dbReference type="RefSeq" id="WP_173125686.1">
    <property type="nucleotide sequence ID" value="NZ_CBCSGW010000047.1"/>
</dbReference>
<evidence type="ECO:0000313" key="6">
    <source>
        <dbReference type="EMBL" id="NRN64131.1"/>
    </source>
</evidence>
<feature type="domain" description="CheB-type methylesterase" evidence="5">
    <location>
        <begin position="3"/>
        <end position="181"/>
    </location>
</feature>
<evidence type="ECO:0000256" key="4">
    <source>
        <dbReference type="PROSITE-ProRule" id="PRU00050"/>
    </source>
</evidence>
<dbReference type="Pfam" id="PF01339">
    <property type="entry name" value="CheB_methylest"/>
    <property type="match status" value="1"/>
</dbReference>
<sequence length="338" mass="35978">MAPRHRDVIVVGASAGGVETLRTLVAGMPPDLDAAVAVVLHLPAGGTSALSQILRRVGTLPTVTAASGMPLRRGVIHTAPPDHHLLIIEDQLALSHGPTENGHRPAIDALFRSAAQSRGPRVIGVQLSGVLDDGVAGLVAVKAQGGLVVVQDPADALYPEMPENALRHVQADHVLPAADIGPLLAKLTAEREIGPALPTPPLLALENEIARDRRTAMDYQSDGMGVPSTFSCPDCQGVLTEISPDEGRFRCQVGHAWSAEALLEAQGDSIERAMWTAVRALDERATMADRMRRHAERGGNDRVVERYTRMADEAREAADLLRGRLTTIPLRAEHEAGP</sequence>
<reference evidence="6 7" key="1">
    <citation type="submission" date="2020-01" db="EMBL/GenBank/DDBJ databases">
        <title>Kibdelosporangium persica a novel Actinomycetes from a hot desert in Iran.</title>
        <authorList>
            <person name="Safaei N."/>
            <person name="Zaburannyi N."/>
            <person name="Mueller R."/>
            <person name="Wink J."/>
        </authorList>
    </citation>
    <scope>NUCLEOTIDE SEQUENCE [LARGE SCALE GENOMIC DNA]</scope>
    <source>
        <strain evidence="6 7">4NS15</strain>
    </source>
</reference>
<dbReference type="EMBL" id="JAAATY010000003">
    <property type="protein sequence ID" value="NRN64131.1"/>
    <property type="molecule type" value="Genomic_DNA"/>
</dbReference>
<evidence type="ECO:0000256" key="3">
    <source>
        <dbReference type="ARBA" id="ARBA00048267"/>
    </source>
</evidence>
<accession>A0ABX2EYK7</accession>
<protein>
    <recommendedName>
        <fullName evidence="2">protein-glutamate methylesterase</fullName>
        <ecNumber evidence="2">3.1.1.61</ecNumber>
    </recommendedName>
</protein>
<feature type="active site" evidence="4">
    <location>
        <position position="14"/>
    </location>
</feature>
<dbReference type="InterPro" id="IPR035909">
    <property type="entry name" value="CheB_C"/>
</dbReference>
<dbReference type="PIRSF" id="PIRSF036461">
    <property type="entry name" value="Chmtx_methlestr"/>
    <property type="match status" value="1"/>
</dbReference>
<dbReference type="EC" id="3.1.1.61" evidence="2"/>
<comment type="catalytic activity">
    <reaction evidence="3">
        <text>[protein]-L-glutamate 5-O-methyl ester + H2O = L-glutamyl-[protein] + methanol + H(+)</text>
        <dbReference type="Rhea" id="RHEA:23236"/>
        <dbReference type="Rhea" id="RHEA-COMP:10208"/>
        <dbReference type="Rhea" id="RHEA-COMP:10311"/>
        <dbReference type="ChEBI" id="CHEBI:15377"/>
        <dbReference type="ChEBI" id="CHEBI:15378"/>
        <dbReference type="ChEBI" id="CHEBI:17790"/>
        <dbReference type="ChEBI" id="CHEBI:29973"/>
        <dbReference type="ChEBI" id="CHEBI:82795"/>
        <dbReference type="EC" id="3.1.1.61"/>
    </reaction>
</comment>
<dbReference type="InterPro" id="IPR000673">
    <property type="entry name" value="Sig_transdc_resp-reg_Me-estase"/>
</dbReference>
<evidence type="ECO:0000256" key="2">
    <source>
        <dbReference type="ARBA" id="ARBA00039140"/>
    </source>
</evidence>
<feature type="active site" evidence="4">
    <location>
        <position position="133"/>
    </location>
</feature>
<keyword evidence="1 4" id="KW-0378">Hydrolase</keyword>
<comment type="caution">
    <text evidence="6">The sequence shown here is derived from an EMBL/GenBank/DDBJ whole genome shotgun (WGS) entry which is preliminary data.</text>
</comment>
<dbReference type="Gene3D" id="3.40.50.180">
    <property type="entry name" value="Methylesterase CheB, C-terminal domain"/>
    <property type="match status" value="1"/>
</dbReference>
<keyword evidence="4" id="KW-0145">Chemotaxis</keyword>
<dbReference type="PANTHER" id="PTHR42872">
    <property type="entry name" value="PROTEIN-GLUTAMATE METHYLESTERASE/PROTEIN-GLUTAMINE GLUTAMINASE"/>
    <property type="match status" value="1"/>
</dbReference>
<dbReference type="SUPFAM" id="SSF52738">
    <property type="entry name" value="Methylesterase CheB, C-terminal domain"/>
    <property type="match status" value="1"/>
</dbReference>
<dbReference type="CDD" id="cd16433">
    <property type="entry name" value="CheB"/>
    <property type="match status" value="1"/>
</dbReference>
<feature type="active site" evidence="4">
    <location>
        <position position="41"/>
    </location>
</feature>
<dbReference type="Proteomes" id="UP000763557">
    <property type="component" value="Unassembled WGS sequence"/>
</dbReference>